<dbReference type="AlphaFoldDB" id="A0A6A1UK81"/>
<dbReference type="Proteomes" id="UP000516437">
    <property type="component" value="Chromosome 1"/>
</dbReference>
<feature type="region of interest" description="Disordered" evidence="1">
    <location>
        <begin position="115"/>
        <end position="151"/>
    </location>
</feature>
<gene>
    <name evidence="2" type="ORF">CJ030_MR0G006608</name>
    <name evidence="3" type="ORF">CJ030_MR1G004101</name>
</gene>
<evidence type="ECO:0008006" key="5">
    <source>
        <dbReference type="Google" id="ProtNLM"/>
    </source>
</evidence>
<keyword evidence="4" id="KW-1185">Reference proteome</keyword>
<reference evidence="2" key="3">
    <citation type="submission" date="2019-09" db="EMBL/GenBank/DDBJ databases">
        <authorList>
            <person name="Gao Z."/>
        </authorList>
    </citation>
    <scope>NUCLEOTIDE SEQUENCE</scope>
    <source>
        <tissue evidence="2">Leaves</tissue>
    </source>
</reference>
<sequence>MADTTALCPHLIPSGGPVEKLTSLDPLVQCREEKQLVLEVAGSLQDDGLVGSSAPLGRIACLGTPNSLPDLRKLGDVPSHSEKPCADPQVDWAQSVDYPPNHSVRFQELNDLSLNPKSSLLPMRKPTIHRHSGSLGQQENSSSTKLLSSKRDWDSDDMPLIVLKKRHTELSPAHGKTADRSKIYVKKRKVKAQGPAKSNLIRRLVSARGSWRKGSNPLKGEALAALLACQLAVDLNCSQVIPWLYAHRSMSGVTPDWLIDGEIHRIRCILDEHPMWKFLWTPRDGNCTAHFVARWCNNSQTLWFYSSLSSADRYSCM</sequence>
<protein>
    <recommendedName>
        <fullName evidence="5">RNase H type-1 domain-containing protein</fullName>
    </recommendedName>
</protein>
<comment type="caution">
    <text evidence="2">The sequence shown here is derived from an EMBL/GenBank/DDBJ whole genome shotgun (WGS) entry which is preliminary data.</text>
</comment>
<accession>A0A6A1UK81</accession>
<name>A0A6A1UK81_9ROSI</name>
<feature type="compositionally biased region" description="Polar residues" evidence="1">
    <location>
        <begin position="134"/>
        <end position="147"/>
    </location>
</feature>
<dbReference type="EMBL" id="RXIC02000135">
    <property type="protein sequence ID" value="KAB1200679.1"/>
    <property type="molecule type" value="Genomic_DNA"/>
</dbReference>
<reference evidence="2" key="1">
    <citation type="submission" date="2018-07" db="EMBL/GenBank/DDBJ databases">
        <authorList>
            <person name="Gao Z.-S."/>
            <person name="Jia H.-M."/>
            <person name="Jia H.-J."/>
            <person name="Cai Q.-L."/>
            <person name="Wang Y."/>
            <person name="Zhao H.-B."/>
        </authorList>
    </citation>
    <scope>NUCLEOTIDE SEQUENCE</scope>
    <source>
        <tissue evidence="2">Leaves</tissue>
    </source>
</reference>
<evidence type="ECO:0000313" key="2">
    <source>
        <dbReference type="EMBL" id="KAB1200679.1"/>
    </source>
</evidence>
<evidence type="ECO:0000256" key="1">
    <source>
        <dbReference type="SAM" id="MobiDB-lite"/>
    </source>
</evidence>
<proteinExistence type="predicted"/>
<organism evidence="2 4">
    <name type="scientific">Morella rubra</name>
    <name type="common">Chinese bayberry</name>
    <dbReference type="NCBI Taxonomy" id="262757"/>
    <lineage>
        <taxon>Eukaryota</taxon>
        <taxon>Viridiplantae</taxon>
        <taxon>Streptophyta</taxon>
        <taxon>Embryophyta</taxon>
        <taxon>Tracheophyta</taxon>
        <taxon>Spermatophyta</taxon>
        <taxon>Magnoliopsida</taxon>
        <taxon>eudicotyledons</taxon>
        <taxon>Gunneridae</taxon>
        <taxon>Pentapetalae</taxon>
        <taxon>rosids</taxon>
        <taxon>fabids</taxon>
        <taxon>Fagales</taxon>
        <taxon>Myricaceae</taxon>
        <taxon>Morella</taxon>
    </lineage>
</organism>
<dbReference type="EMBL" id="RXIC02000019">
    <property type="protein sequence ID" value="KAB1225889.1"/>
    <property type="molecule type" value="Genomic_DNA"/>
</dbReference>
<evidence type="ECO:0000313" key="4">
    <source>
        <dbReference type="Proteomes" id="UP000516437"/>
    </source>
</evidence>
<evidence type="ECO:0000313" key="3">
    <source>
        <dbReference type="EMBL" id="KAB1225889.1"/>
    </source>
</evidence>
<reference evidence="2 4" key="2">
    <citation type="journal article" date="2019" name="Plant Biotechnol. J.">
        <title>The red bayberry genome and genetic basis of sex determination.</title>
        <authorList>
            <person name="Jia H.M."/>
            <person name="Jia H.J."/>
            <person name="Cai Q.L."/>
            <person name="Wang Y."/>
            <person name="Zhao H.B."/>
            <person name="Yang W.F."/>
            <person name="Wang G.Y."/>
            <person name="Li Y.H."/>
            <person name="Zhan D.L."/>
            <person name="Shen Y.T."/>
            <person name="Niu Q.F."/>
            <person name="Chang L."/>
            <person name="Qiu J."/>
            <person name="Zhao L."/>
            <person name="Xie H.B."/>
            <person name="Fu W.Y."/>
            <person name="Jin J."/>
            <person name="Li X.W."/>
            <person name="Jiao Y."/>
            <person name="Zhou C.C."/>
            <person name="Tu T."/>
            <person name="Chai C.Y."/>
            <person name="Gao J.L."/>
            <person name="Fan L.J."/>
            <person name="van de Weg E."/>
            <person name="Wang J.Y."/>
            <person name="Gao Z.S."/>
        </authorList>
    </citation>
    <scope>NUCLEOTIDE SEQUENCE [LARGE SCALE GENOMIC DNA]</scope>
    <source>
        <tissue evidence="2">Leaves</tissue>
    </source>
</reference>